<dbReference type="AlphaFoldDB" id="A0A978VR75"/>
<proteinExistence type="predicted"/>
<comment type="caution">
    <text evidence="2">The sequence shown here is derived from an EMBL/GenBank/DDBJ whole genome shotgun (WGS) entry which is preliminary data.</text>
</comment>
<dbReference type="InterPro" id="IPR040300">
    <property type="entry name" value="At3g49055-like"/>
</dbReference>
<name>A0A978VR75_ZIZJJ</name>
<evidence type="ECO:0000256" key="1">
    <source>
        <dbReference type="SAM" id="Coils"/>
    </source>
</evidence>
<dbReference type="PANTHER" id="PTHR34937">
    <property type="entry name" value="OS08G0559800 PROTEIN"/>
    <property type="match status" value="1"/>
</dbReference>
<gene>
    <name evidence="2" type="ORF">FEM48_Zijuj03G0158100</name>
</gene>
<dbReference type="Proteomes" id="UP000813462">
    <property type="component" value="Unassembled WGS sequence"/>
</dbReference>
<dbReference type="EMBL" id="JAEACU010000003">
    <property type="protein sequence ID" value="KAH7538050.1"/>
    <property type="molecule type" value="Genomic_DNA"/>
</dbReference>
<organism evidence="2 3">
    <name type="scientific">Ziziphus jujuba var. spinosa</name>
    <dbReference type="NCBI Taxonomy" id="714518"/>
    <lineage>
        <taxon>Eukaryota</taxon>
        <taxon>Viridiplantae</taxon>
        <taxon>Streptophyta</taxon>
        <taxon>Embryophyta</taxon>
        <taxon>Tracheophyta</taxon>
        <taxon>Spermatophyta</taxon>
        <taxon>Magnoliopsida</taxon>
        <taxon>eudicotyledons</taxon>
        <taxon>Gunneridae</taxon>
        <taxon>Pentapetalae</taxon>
        <taxon>rosids</taxon>
        <taxon>fabids</taxon>
        <taxon>Rosales</taxon>
        <taxon>Rhamnaceae</taxon>
        <taxon>Paliureae</taxon>
        <taxon>Ziziphus</taxon>
    </lineage>
</organism>
<accession>A0A978VR75</accession>
<sequence length="121" mass="14172">MYSFHLVEELLMKIKQTEAEVARWREACELEVEARKPAEKSLQLADNTAAWLCKLVEELSKQLEEAESRNQNRCKALRMVRSPFAIGESSNTHNQAHHQNLKLPFLRFDWEDPSGWIYKAE</sequence>
<feature type="coiled-coil region" evidence="1">
    <location>
        <begin position="7"/>
        <end position="76"/>
    </location>
</feature>
<keyword evidence="1" id="KW-0175">Coiled coil</keyword>
<dbReference type="PANTHER" id="PTHR34937:SF1">
    <property type="entry name" value="PARAMYOSIN"/>
    <property type="match status" value="1"/>
</dbReference>
<evidence type="ECO:0000313" key="2">
    <source>
        <dbReference type="EMBL" id="KAH7538050.1"/>
    </source>
</evidence>
<evidence type="ECO:0000313" key="3">
    <source>
        <dbReference type="Proteomes" id="UP000813462"/>
    </source>
</evidence>
<reference evidence="2" key="1">
    <citation type="journal article" date="2021" name="Front. Plant Sci.">
        <title>Chromosome-Scale Genome Assembly for Chinese Sour Jujube and Insights Into Its Genome Evolution and Domestication Signature.</title>
        <authorList>
            <person name="Shen L.-Y."/>
            <person name="Luo H."/>
            <person name="Wang X.-L."/>
            <person name="Wang X.-M."/>
            <person name="Qiu X.-J."/>
            <person name="Liu H."/>
            <person name="Zhou S.-S."/>
            <person name="Jia K.-H."/>
            <person name="Nie S."/>
            <person name="Bao Y.-T."/>
            <person name="Zhang R.-G."/>
            <person name="Yun Q.-Z."/>
            <person name="Chai Y.-H."/>
            <person name="Lu J.-Y."/>
            <person name="Li Y."/>
            <person name="Zhao S.-W."/>
            <person name="Mao J.-F."/>
            <person name="Jia S.-G."/>
            <person name="Mao Y.-M."/>
        </authorList>
    </citation>
    <scope>NUCLEOTIDE SEQUENCE</scope>
    <source>
        <strain evidence="2">AT0</strain>
        <tissue evidence="2">Leaf</tissue>
    </source>
</reference>
<protein>
    <submittedName>
        <fullName evidence="2">Uncharacterized protein</fullName>
    </submittedName>
</protein>